<feature type="region of interest" description="Disordered" evidence="1">
    <location>
        <begin position="59"/>
        <end position="80"/>
    </location>
</feature>
<dbReference type="EMBL" id="JACTNZ010000011">
    <property type="protein sequence ID" value="KAG5526407.1"/>
    <property type="molecule type" value="Genomic_DNA"/>
</dbReference>
<dbReference type="AlphaFoldDB" id="A0AAV6ICH2"/>
<sequence>MTTSLAGEGTSDWHNLPTKLRDHERNVEHITNVARWVDLQKGFQQKATIDKKMEDLIDKESSLEDDTSSNNWGCEDSFSK</sequence>
<proteinExistence type="predicted"/>
<organism evidence="2 3">
    <name type="scientific">Rhododendron griersonianum</name>
    <dbReference type="NCBI Taxonomy" id="479676"/>
    <lineage>
        <taxon>Eukaryota</taxon>
        <taxon>Viridiplantae</taxon>
        <taxon>Streptophyta</taxon>
        <taxon>Embryophyta</taxon>
        <taxon>Tracheophyta</taxon>
        <taxon>Spermatophyta</taxon>
        <taxon>Magnoliopsida</taxon>
        <taxon>eudicotyledons</taxon>
        <taxon>Gunneridae</taxon>
        <taxon>Pentapetalae</taxon>
        <taxon>asterids</taxon>
        <taxon>Ericales</taxon>
        <taxon>Ericaceae</taxon>
        <taxon>Ericoideae</taxon>
        <taxon>Rhodoreae</taxon>
        <taxon>Rhododendron</taxon>
    </lineage>
</organism>
<keyword evidence="3" id="KW-1185">Reference proteome</keyword>
<protein>
    <submittedName>
        <fullName evidence="2">Uncharacterized protein</fullName>
    </submittedName>
</protein>
<dbReference type="Proteomes" id="UP000823749">
    <property type="component" value="Chromosome 11"/>
</dbReference>
<reference evidence="2" key="1">
    <citation type="submission" date="2020-08" db="EMBL/GenBank/DDBJ databases">
        <title>Plant Genome Project.</title>
        <authorList>
            <person name="Zhang R.-G."/>
        </authorList>
    </citation>
    <scope>NUCLEOTIDE SEQUENCE</scope>
    <source>
        <strain evidence="2">WSP0</strain>
        <tissue evidence="2">Leaf</tissue>
    </source>
</reference>
<accession>A0AAV6ICH2</accession>
<evidence type="ECO:0000313" key="3">
    <source>
        <dbReference type="Proteomes" id="UP000823749"/>
    </source>
</evidence>
<gene>
    <name evidence="2" type="ORF">RHGRI_032626</name>
</gene>
<evidence type="ECO:0000256" key="1">
    <source>
        <dbReference type="SAM" id="MobiDB-lite"/>
    </source>
</evidence>
<name>A0AAV6ICH2_9ERIC</name>
<evidence type="ECO:0000313" key="2">
    <source>
        <dbReference type="EMBL" id="KAG5526407.1"/>
    </source>
</evidence>
<comment type="caution">
    <text evidence="2">The sequence shown here is derived from an EMBL/GenBank/DDBJ whole genome shotgun (WGS) entry which is preliminary data.</text>
</comment>